<dbReference type="EMBL" id="CP017305">
    <property type="protein sequence ID" value="AOS82689.1"/>
    <property type="molecule type" value="Genomic_DNA"/>
</dbReference>
<dbReference type="InterPro" id="IPR050768">
    <property type="entry name" value="UPF0353/GerABKA_families"/>
</dbReference>
<sequence>MNALLTILTGIRFDNPWWLLLLPLAVAGSITYRMFWRKNRPGVLFPSVSALRSAGFAALSLFSKFPEWLHWLVLVLIVLALSGPKAPFPPSSRDTVGIDIMIALDVSESMNTPDFSGKSRFEGARDAAMRFIDNRPADRIGLVVFSGGSFTRCPLTIDHDVLERLAETLKPGFFDEPGTAIGTAILTATNRLKAAPSKEKALVLITDGENNAGEVSPETAARLAANHGVRIYTVFAGKEARAFENVKNTDSSRKGRNELEAVARISGGRMFSAGDLFGLMKSFRDIDRLEKSRLKGRMPGRTMELYPWLLMSAVLLLFAEQALSATRFIRIP</sequence>
<name>A0A1D8D5P5_CHLLM</name>
<proteinExistence type="predicted"/>
<dbReference type="SMART" id="SM00327">
    <property type="entry name" value="VWA"/>
    <property type="match status" value="1"/>
</dbReference>
<dbReference type="PROSITE" id="PS50234">
    <property type="entry name" value="VWFA"/>
    <property type="match status" value="1"/>
</dbReference>
<dbReference type="STRING" id="274537.BIU88_00050"/>
<dbReference type="SUPFAM" id="SSF53300">
    <property type="entry name" value="vWA-like"/>
    <property type="match status" value="1"/>
</dbReference>
<evidence type="ECO:0000256" key="4">
    <source>
        <dbReference type="ARBA" id="ARBA00023136"/>
    </source>
</evidence>
<dbReference type="KEGG" id="clz:BIU88_00050"/>
<feature type="transmembrane region" description="Helical" evidence="5">
    <location>
        <begin position="17"/>
        <end position="36"/>
    </location>
</feature>
<keyword evidence="4 5" id="KW-0472">Membrane</keyword>
<keyword evidence="8" id="KW-1185">Reference proteome</keyword>
<gene>
    <name evidence="7" type="ORF">BIU88_00050</name>
</gene>
<dbReference type="CDD" id="cd01467">
    <property type="entry name" value="vWA_BatA_type"/>
    <property type="match status" value="1"/>
</dbReference>
<dbReference type="OrthoDB" id="6206554at2"/>
<dbReference type="RefSeq" id="WP_069808421.1">
    <property type="nucleotide sequence ID" value="NZ_CP017305.1"/>
</dbReference>
<dbReference type="Pfam" id="PF13519">
    <property type="entry name" value="VWA_2"/>
    <property type="match status" value="1"/>
</dbReference>
<keyword evidence="1" id="KW-1003">Cell membrane</keyword>
<dbReference type="InterPro" id="IPR036465">
    <property type="entry name" value="vWFA_dom_sf"/>
</dbReference>
<organism evidence="7 8">
    <name type="scientific">Chlorobaculum limnaeum</name>
    <dbReference type="NCBI Taxonomy" id="274537"/>
    <lineage>
        <taxon>Bacteria</taxon>
        <taxon>Pseudomonadati</taxon>
        <taxon>Chlorobiota</taxon>
        <taxon>Chlorobiia</taxon>
        <taxon>Chlorobiales</taxon>
        <taxon>Chlorobiaceae</taxon>
        <taxon>Chlorobaculum</taxon>
    </lineage>
</organism>
<dbReference type="InterPro" id="IPR002035">
    <property type="entry name" value="VWF_A"/>
</dbReference>
<evidence type="ECO:0000256" key="3">
    <source>
        <dbReference type="ARBA" id="ARBA00022989"/>
    </source>
</evidence>
<dbReference type="Gene3D" id="3.40.50.410">
    <property type="entry name" value="von Willebrand factor, type A domain"/>
    <property type="match status" value="1"/>
</dbReference>
<keyword evidence="2 5" id="KW-0812">Transmembrane</keyword>
<keyword evidence="3 5" id="KW-1133">Transmembrane helix</keyword>
<evidence type="ECO:0000313" key="8">
    <source>
        <dbReference type="Proteomes" id="UP000095185"/>
    </source>
</evidence>
<reference evidence="7" key="1">
    <citation type="submission" date="2016-09" db="EMBL/GenBank/DDBJ databases">
        <title>Genome sequence of Chlorobaculum limnaeum.</title>
        <authorList>
            <person name="Liu Z."/>
            <person name="Tank M."/>
            <person name="Bryant D.A."/>
        </authorList>
    </citation>
    <scope>NUCLEOTIDE SEQUENCE [LARGE SCALE GENOMIC DNA]</scope>
    <source>
        <strain evidence="7">DSM 1677</strain>
    </source>
</reference>
<dbReference type="AlphaFoldDB" id="A0A1D8D5P5"/>
<evidence type="ECO:0000256" key="5">
    <source>
        <dbReference type="SAM" id="Phobius"/>
    </source>
</evidence>
<dbReference type="PANTHER" id="PTHR22550">
    <property type="entry name" value="SPORE GERMINATION PROTEIN"/>
    <property type="match status" value="1"/>
</dbReference>
<evidence type="ECO:0000256" key="2">
    <source>
        <dbReference type="ARBA" id="ARBA00022692"/>
    </source>
</evidence>
<evidence type="ECO:0000256" key="1">
    <source>
        <dbReference type="ARBA" id="ARBA00022475"/>
    </source>
</evidence>
<evidence type="ECO:0000259" key="6">
    <source>
        <dbReference type="PROSITE" id="PS50234"/>
    </source>
</evidence>
<dbReference type="PANTHER" id="PTHR22550:SF5">
    <property type="entry name" value="LEUCINE ZIPPER PROTEIN 4"/>
    <property type="match status" value="1"/>
</dbReference>
<dbReference type="InterPro" id="IPR033881">
    <property type="entry name" value="vWA_BatA_type"/>
</dbReference>
<protein>
    <recommendedName>
        <fullName evidence="6">VWFA domain-containing protein</fullName>
    </recommendedName>
</protein>
<feature type="domain" description="VWFA" evidence="6">
    <location>
        <begin position="99"/>
        <end position="286"/>
    </location>
</feature>
<dbReference type="Proteomes" id="UP000095185">
    <property type="component" value="Chromosome"/>
</dbReference>
<evidence type="ECO:0000313" key="7">
    <source>
        <dbReference type="EMBL" id="AOS82689.1"/>
    </source>
</evidence>
<accession>A0A1D8D5P5</accession>